<proteinExistence type="predicted"/>
<dbReference type="PaxDb" id="39947-A0A0P0W8H9"/>
<dbReference type="InParanoid" id="A0A0P0W8H9"/>
<keyword evidence="2" id="KW-1185">Reference proteome</keyword>
<dbReference type="EMBL" id="AP014960">
    <property type="protein sequence ID" value="BAS88570.1"/>
    <property type="molecule type" value="Genomic_DNA"/>
</dbReference>
<evidence type="ECO:0000313" key="1">
    <source>
        <dbReference type="EMBL" id="BAS88570.1"/>
    </source>
</evidence>
<reference evidence="1 2" key="3">
    <citation type="journal article" date="2013" name="Rice">
        <title>Improvement of the Oryza sativa Nipponbare reference genome using next generation sequence and optical map data.</title>
        <authorList>
            <person name="Kawahara Y."/>
            <person name="de la Bastide M."/>
            <person name="Hamilton J.P."/>
            <person name="Kanamori H."/>
            <person name="McCombie W.R."/>
            <person name="Ouyang S."/>
            <person name="Schwartz D.C."/>
            <person name="Tanaka T."/>
            <person name="Wu J."/>
            <person name="Zhou S."/>
            <person name="Childs K.L."/>
            <person name="Davidson R.M."/>
            <person name="Lin H."/>
            <person name="Quesada-Ocampo L."/>
            <person name="Vaillancourt B."/>
            <person name="Sakai H."/>
            <person name="Lee S.S."/>
            <person name="Kim J."/>
            <person name="Numa H."/>
            <person name="Itoh T."/>
            <person name="Buell C.R."/>
            <person name="Matsumoto T."/>
        </authorList>
    </citation>
    <scope>NUCLEOTIDE SEQUENCE [LARGE SCALE GENOMIC DNA]</scope>
    <source>
        <strain evidence="2">cv. Nipponbare</strain>
    </source>
</reference>
<gene>
    <name evidence="1" type="ordered locus">Os04g0320150</name>
    <name evidence="1" type="ORF">OSNPB_040320150</name>
</gene>
<evidence type="ECO:0000313" key="2">
    <source>
        <dbReference type="Proteomes" id="UP000059680"/>
    </source>
</evidence>
<name>A0A0P0W8H9_ORYSJ</name>
<sequence>MSLEIGRQVPRMGHRRFVDECQPSIQTVVVLDDYGAVKMRGWYVGGVGAAVEERTEGGKDGVGGENLSLRKRNETDIHLHW</sequence>
<protein>
    <submittedName>
        <fullName evidence="1">Os04g0320150 protein</fullName>
    </submittedName>
</protein>
<dbReference type="AlphaFoldDB" id="A0A0P0W8H9"/>
<reference evidence="1 2" key="2">
    <citation type="journal article" date="2013" name="Plant Cell Physiol.">
        <title>Rice Annotation Project Database (RAP-DB): an integrative and interactive database for rice genomics.</title>
        <authorList>
            <person name="Sakai H."/>
            <person name="Lee S.S."/>
            <person name="Tanaka T."/>
            <person name="Numa H."/>
            <person name="Kim J."/>
            <person name="Kawahara Y."/>
            <person name="Wakimoto H."/>
            <person name="Yang C.C."/>
            <person name="Iwamoto M."/>
            <person name="Abe T."/>
            <person name="Yamada Y."/>
            <person name="Muto A."/>
            <person name="Inokuchi H."/>
            <person name="Ikemura T."/>
            <person name="Matsumoto T."/>
            <person name="Sasaki T."/>
            <person name="Itoh T."/>
        </authorList>
    </citation>
    <scope>NUCLEOTIDE SEQUENCE [LARGE SCALE GENOMIC DNA]</scope>
    <source>
        <strain evidence="2">cv. Nipponbare</strain>
    </source>
</reference>
<organism evidence="1 2">
    <name type="scientific">Oryza sativa subsp. japonica</name>
    <name type="common">Rice</name>
    <dbReference type="NCBI Taxonomy" id="39947"/>
    <lineage>
        <taxon>Eukaryota</taxon>
        <taxon>Viridiplantae</taxon>
        <taxon>Streptophyta</taxon>
        <taxon>Embryophyta</taxon>
        <taxon>Tracheophyta</taxon>
        <taxon>Spermatophyta</taxon>
        <taxon>Magnoliopsida</taxon>
        <taxon>Liliopsida</taxon>
        <taxon>Poales</taxon>
        <taxon>Poaceae</taxon>
        <taxon>BOP clade</taxon>
        <taxon>Oryzoideae</taxon>
        <taxon>Oryzeae</taxon>
        <taxon>Oryzinae</taxon>
        <taxon>Oryza</taxon>
        <taxon>Oryza sativa</taxon>
    </lineage>
</organism>
<reference evidence="2" key="1">
    <citation type="journal article" date="2005" name="Nature">
        <title>The map-based sequence of the rice genome.</title>
        <authorList>
            <consortium name="International rice genome sequencing project (IRGSP)"/>
            <person name="Matsumoto T."/>
            <person name="Wu J."/>
            <person name="Kanamori H."/>
            <person name="Katayose Y."/>
            <person name="Fujisawa M."/>
            <person name="Namiki N."/>
            <person name="Mizuno H."/>
            <person name="Yamamoto K."/>
            <person name="Antonio B.A."/>
            <person name="Baba T."/>
            <person name="Sakata K."/>
            <person name="Nagamura Y."/>
            <person name="Aoki H."/>
            <person name="Arikawa K."/>
            <person name="Arita K."/>
            <person name="Bito T."/>
            <person name="Chiden Y."/>
            <person name="Fujitsuka N."/>
            <person name="Fukunaka R."/>
            <person name="Hamada M."/>
            <person name="Harada C."/>
            <person name="Hayashi A."/>
            <person name="Hijishita S."/>
            <person name="Honda M."/>
            <person name="Hosokawa S."/>
            <person name="Ichikawa Y."/>
            <person name="Idonuma A."/>
            <person name="Iijima M."/>
            <person name="Ikeda M."/>
            <person name="Ikeno M."/>
            <person name="Ito K."/>
            <person name="Ito S."/>
            <person name="Ito T."/>
            <person name="Ito Y."/>
            <person name="Ito Y."/>
            <person name="Iwabuchi A."/>
            <person name="Kamiya K."/>
            <person name="Karasawa W."/>
            <person name="Kurita K."/>
            <person name="Katagiri S."/>
            <person name="Kikuta A."/>
            <person name="Kobayashi H."/>
            <person name="Kobayashi N."/>
            <person name="Machita K."/>
            <person name="Maehara T."/>
            <person name="Masukawa M."/>
            <person name="Mizubayashi T."/>
            <person name="Mukai Y."/>
            <person name="Nagasaki H."/>
            <person name="Nagata Y."/>
            <person name="Naito S."/>
            <person name="Nakashima M."/>
            <person name="Nakama Y."/>
            <person name="Nakamichi Y."/>
            <person name="Nakamura M."/>
            <person name="Meguro A."/>
            <person name="Negishi M."/>
            <person name="Ohta I."/>
            <person name="Ohta T."/>
            <person name="Okamoto M."/>
            <person name="Ono N."/>
            <person name="Saji S."/>
            <person name="Sakaguchi M."/>
            <person name="Sakai K."/>
            <person name="Shibata M."/>
            <person name="Shimokawa T."/>
            <person name="Song J."/>
            <person name="Takazaki Y."/>
            <person name="Terasawa K."/>
            <person name="Tsugane M."/>
            <person name="Tsuji K."/>
            <person name="Ueda S."/>
            <person name="Waki K."/>
            <person name="Yamagata H."/>
            <person name="Yamamoto M."/>
            <person name="Yamamoto S."/>
            <person name="Yamane H."/>
            <person name="Yoshiki S."/>
            <person name="Yoshihara R."/>
            <person name="Yukawa K."/>
            <person name="Zhong H."/>
            <person name="Yano M."/>
            <person name="Yuan Q."/>
            <person name="Ouyang S."/>
            <person name="Liu J."/>
            <person name="Jones K.M."/>
            <person name="Gansberger K."/>
            <person name="Moffat K."/>
            <person name="Hill J."/>
            <person name="Bera J."/>
            <person name="Fadrosh D."/>
            <person name="Jin S."/>
            <person name="Johri S."/>
            <person name="Kim M."/>
            <person name="Overton L."/>
            <person name="Reardon M."/>
            <person name="Tsitrin T."/>
            <person name="Vuong H."/>
            <person name="Weaver B."/>
            <person name="Ciecko A."/>
            <person name="Tallon L."/>
            <person name="Jackson J."/>
            <person name="Pai G."/>
            <person name="Aken S.V."/>
            <person name="Utterback T."/>
            <person name="Reidmuller S."/>
            <person name="Feldblyum T."/>
            <person name="Hsiao J."/>
            <person name="Zismann V."/>
            <person name="Iobst S."/>
            <person name="de Vazeille A.R."/>
            <person name="Buell C.R."/>
            <person name="Ying K."/>
            <person name="Li Y."/>
            <person name="Lu T."/>
            <person name="Huang Y."/>
            <person name="Zhao Q."/>
            <person name="Feng Q."/>
            <person name="Zhang L."/>
            <person name="Zhu J."/>
            <person name="Weng Q."/>
            <person name="Mu J."/>
            <person name="Lu Y."/>
            <person name="Fan D."/>
            <person name="Liu Y."/>
            <person name="Guan J."/>
            <person name="Zhang Y."/>
            <person name="Yu S."/>
            <person name="Liu X."/>
            <person name="Zhang Y."/>
            <person name="Hong G."/>
            <person name="Han B."/>
            <person name="Choisne N."/>
            <person name="Demange N."/>
            <person name="Orjeda G."/>
            <person name="Samain S."/>
            <person name="Cattolico L."/>
            <person name="Pelletier E."/>
            <person name="Couloux A."/>
            <person name="Segurens B."/>
            <person name="Wincker P."/>
            <person name="D'Hont A."/>
            <person name="Scarpelli C."/>
            <person name="Weissenbach J."/>
            <person name="Salanoubat M."/>
            <person name="Quetier F."/>
            <person name="Yu Y."/>
            <person name="Kim H.R."/>
            <person name="Rambo T."/>
            <person name="Currie J."/>
            <person name="Collura K."/>
            <person name="Luo M."/>
            <person name="Yang T."/>
            <person name="Ammiraju J.S.S."/>
            <person name="Engler F."/>
            <person name="Soderlund C."/>
            <person name="Wing R.A."/>
            <person name="Palmer L.E."/>
            <person name="de la Bastide M."/>
            <person name="Spiegel L."/>
            <person name="Nascimento L."/>
            <person name="Zutavern T."/>
            <person name="O'Shaughnessy A."/>
            <person name="Dike S."/>
            <person name="Dedhia N."/>
            <person name="Preston R."/>
            <person name="Balija V."/>
            <person name="McCombie W.R."/>
            <person name="Chow T."/>
            <person name="Chen H."/>
            <person name="Chung M."/>
            <person name="Chen C."/>
            <person name="Shaw J."/>
            <person name="Wu H."/>
            <person name="Hsiao K."/>
            <person name="Chao Y."/>
            <person name="Chu M."/>
            <person name="Cheng C."/>
            <person name="Hour A."/>
            <person name="Lee P."/>
            <person name="Lin S."/>
            <person name="Lin Y."/>
            <person name="Liou J."/>
            <person name="Liu S."/>
            <person name="Hsing Y."/>
            <person name="Raghuvanshi S."/>
            <person name="Mohanty A."/>
            <person name="Bharti A.K."/>
            <person name="Gaur A."/>
            <person name="Gupta V."/>
            <person name="Kumar D."/>
            <person name="Ravi V."/>
            <person name="Vij S."/>
            <person name="Kapur A."/>
            <person name="Khurana P."/>
            <person name="Khurana P."/>
            <person name="Khurana J.P."/>
            <person name="Tyagi A.K."/>
            <person name="Gaikwad K."/>
            <person name="Singh A."/>
            <person name="Dalal V."/>
            <person name="Srivastava S."/>
            <person name="Dixit A."/>
            <person name="Pal A.K."/>
            <person name="Ghazi I.A."/>
            <person name="Yadav M."/>
            <person name="Pandit A."/>
            <person name="Bhargava A."/>
            <person name="Sureshbabu K."/>
            <person name="Batra K."/>
            <person name="Sharma T.R."/>
            <person name="Mohapatra T."/>
            <person name="Singh N.K."/>
            <person name="Messing J."/>
            <person name="Nelson A.B."/>
            <person name="Fuks G."/>
            <person name="Kavchok S."/>
            <person name="Keizer G."/>
            <person name="Linton E."/>
            <person name="Llaca V."/>
            <person name="Song R."/>
            <person name="Tanyolac B."/>
            <person name="Young S."/>
            <person name="Ho-Il K."/>
            <person name="Hahn J.H."/>
            <person name="Sangsakoo G."/>
            <person name="Vanavichit A."/>
            <person name="de Mattos Luiz.A.T."/>
            <person name="Zimmer P.D."/>
            <person name="Malone G."/>
            <person name="Dellagostin O."/>
            <person name="de Oliveira A.C."/>
            <person name="Bevan M."/>
            <person name="Bancroft I."/>
            <person name="Minx P."/>
            <person name="Cordum H."/>
            <person name="Wilson R."/>
            <person name="Cheng Z."/>
            <person name="Jin W."/>
            <person name="Jiang J."/>
            <person name="Leong S.A."/>
            <person name="Iwama H."/>
            <person name="Gojobori T."/>
            <person name="Itoh T."/>
            <person name="Niimura Y."/>
            <person name="Fujii Y."/>
            <person name="Habara T."/>
            <person name="Sakai H."/>
            <person name="Sato Y."/>
            <person name="Wilson G."/>
            <person name="Kumar K."/>
            <person name="McCouch S."/>
            <person name="Juretic N."/>
            <person name="Hoen D."/>
            <person name="Wright S."/>
            <person name="Bruskiewich R."/>
            <person name="Bureau T."/>
            <person name="Miyao A."/>
            <person name="Hirochika H."/>
            <person name="Nishikawa T."/>
            <person name="Kadowaki K."/>
            <person name="Sugiura M."/>
            <person name="Burr B."/>
            <person name="Sasaki T."/>
        </authorList>
    </citation>
    <scope>NUCLEOTIDE SEQUENCE [LARGE SCALE GENOMIC DNA]</scope>
    <source>
        <strain evidence="2">cv. Nipponbare</strain>
    </source>
</reference>
<accession>A0A0P0W8H9</accession>
<dbReference type="Proteomes" id="UP000059680">
    <property type="component" value="Chromosome 4"/>
</dbReference>